<name>A0ACC0AG00_CATRO</name>
<reference evidence="2" key="1">
    <citation type="journal article" date="2023" name="Nat. Plants">
        <title>Single-cell RNA sequencing provides a high-resolution roadmap for understanding the multicellular compartmentation of specialized metabolism.</title>
        <authorList>
            <person name="Sun S."/>
            <person name="Shen X."/>
            <person name="Li Y."/>
            <person name="Li Y."/>
            <person name="Wang S."/>
            <person name="Li R."/>
            <person name="Zhang H."/>
            <person name="Shen G."/>
            <person name="Guo B."/>
            <person name="Wei J."/>
            <person name="Xu J."/>
            <person name="St-Pierre B."/>
            <person name="Chen S."/>
            <person name="Sun C."/>
        </authorList>
    </citation>
    <scope>NUCLEOTIDE SEQUENCE [LARGE SCALE GENOMIC DNA]</scope>
</reference>
<accession>A0ACC0AG00</accession>
<evidence type="ECO:0000313" key="1">
    <source>
        <dbReference type="EMBL" id="KAI5659877.1"/>
    </source>
</evidence>
<organism evidence="1 2">
    <name type="scientific">Catharanthus roseus</name>
    <name type="common">Madagascar periwinkle</name>
    <name type="synonym">Vinca rosea</name>
    <dbReference type="NCBI Taxonomy" id="4058"/>
    <lineage>
        <taxon>Eukaryota</taxon>
        <taxon>Viridiplantae</taxon>
        <taxon>Streptophyta</taxon>
        <taxon>Embryophyta</taxon>
        <taxon>Tracheophyta</taxon>
        <taxon>Spermatophyta</taxon>
        <taxon>Magnoliopsida</taxon>
        <taxon>eudicotyledons</taxon>
        <taxon>Gunneridae</taxon>
        <taxon>Pentapetalae</taxon>
        <taxon>asterids</taxon>
        <taxon>lamiids</taxon>
        <taxon>Gentianales</taxon>
        <taxon>Apocynaceae</taxon>
        <taxon>Rauvolfioideae</taxon>
        <taxon>Vinceae</taxon>
        <taxon>Catharanthinae</taxon>
        <taxon>Catharanthus</taxon>
    </lineage>
</organism>
<keyword evidence="2" id="KW-1185">Reference proteome</keyword>
<comment type="caution">
    <text evidence="1">The sequence shown here is derived from an EMBL/GenBank/DDBJ whole genome shotgun (WGS) entry which is preliminary data.</text>
</comment>
<dbReference type="Proteomes" id="UP001060085">
    <property type="component" value="Linkage Group LG06"/>
</dbReference>
<gene>
    <name evidence="1" type="ORF">M9H77_28670</name>
</gene>
<sequence>MFVIMYLFWNFLQANDKMEYNIRRNRRRSSSYVRNSFTNHLYWFVTAPKLQGIAIFAKSQSDSAIHYMLREDIKSWAHLCETERRRWPKIANVSDDDSRTKA</sequence>
<protein>
    <submittedName>
        <fullName evidence="1">Uncharacterized protein</fullName>
    </submittedName>
</protein>
<dbReference type="EMBL" id="CM044706">
    <property type="protein sequence ID" value="KAI5659877.1"/>
    <property type="molecule type" value="Genomic_DNA"/>
</dbReference>
<proteinExistence type="predicted"/>
<evidence type="ECO:0000313" key="2">
    <source>
        <dbReference type="Proteomes" id="UP001060085"/>
    </source>
</evidence>